<protein>
    <recommendedName>
        <fullName evidence="3">F-box domain-containing protein</fullName>
    </recommendedName>
</protein>
<proteinExistence type="predicted"/>
<dbReference type="Proteomes" id="UP000736672">
    <property type="component" value="Unassembled WGS sequence"/>
</dbReference>
<dbReference type="OrthoDB" id="5049839at2759"/>
<keyword evidence="2" id="KW-1185">Reference proteome</keyword>
<gene>
    <name evidence="1" type="ORF">B0J15DRAFT_528886</name>
</gene>
<evidence type="ECO:0008006" key="3">
    <source>
        <dbReference type="Google" id="ProtNLM"/>
    </source>
</evidence>
<dbReference type="AlphaFoldDB" id="A0A9P9GP67"/>
<accession>A0A9P9GP67</accession>
<evidence type="ECO:0000313" key="2">
    <source>
        <dbReference type="Proteomes" id="UP000736672"/>
    </source>
</evidence>
<evidence type="ECO:0000313" key="1">
    <source>
        <dbReference type="EMBL" id="KAH7243184.1"/>
    </source>
</evidence>
<dbReference type="EMBL" id="JAGTJS010000019">
    <property type="protein sequence ID" value="KAH7243184.1"/>
    <property type="molecule type" value="Genomic_DNA"/>
</dbReference>
<organism evidence="1 2">
    <name type="scientific">Fusarium solani</name>
    <name type="common">Filamentous fungus</name>
    <dbReference type="NCBI Taxonomy" id="169388"/>
    <lineage>
        <taxon>Eukaryota</taxon>
        <taxon>Fungi</taxon>
        <taxon>Dikarya</taxon>
        <taxon>Ascomycota</taxon>
        <taxon>Pezizomycotina</taxon>
        <taxon>Sordariomycetes</taxon>
        <taxon>Hypocreomycetidae</taxon>
        <taxon>Hypocreales</taxon>
        <taxon>Nectriaceae</taxon>
        <taxon>Fusarium</taxon>
        <taxon>Fusarium solani species complex</taxon>
    </lineage>
</organism>
<sequence>MAEPHPRRGLKDLFPEVVVHISKFADGPSRLAFASCSKHTRSLWARFAFARIRFEGDQESLANRLELYLNRRSTIPRHQIKSLTIVLWPPPTRPVATWDIDQPRDTPSYVLQGLPGLIIEVLRRSVRLDVLRLKLHHLTPDQGMSLRQSLSHSQGLPKVKHLTVYACPAAAGTIIQRCAASESLISLQLNSGFPSTGVQFASIRQPSLRRLALVIDTNIDVAGLPTQHIDRINPTMHSTLVQDITTLFTRLEWLVLAATHMDAPRPFNTEAEGAFLDHHIILLCNAINGAPTLKRIAFTLPAAQIGSRIIRDSPDEVPETPVDQFRRDCCFVGLVSRFFGRAPQLEQVCIMTGPGEAYSGIRTPGGMDFEKETLIGVGSRPAHFPWGLFE</sequence>
<name>A0A9P9GP67_FUSSL</name>
<reference evidence="1" key="1">
    <citation type="journal article" date="2021" name="Nat. Commun.">
        <title>Genetic determinants of endophytism in the Arabidopsis root mycobiome.</title>
        <authorList>
            <person name="Mesny F."/>
            <person name="Miyauchi S."/>
            <person name="Thiergart T."/>
            <person name="Pickel B."/>
            <person name="Atanasova L."/>
            <person name="Karlsson M."/>
            <person name="Huettel B."/>
            <person name="Barry K.W."/>
            <person name="Haridas S."/>
            <person name="Chen C."/>
            <person name="Bauer D."/>
            <person name="Andreopoulos W."/>
            <person name="Pangilinan J."/>
            <person name="LaButti K."/>
            <person name="Riley R."/>
            <person name="Lipzen A."/>
            <person name="Clum A."/>
            <person name="Drula E."/>
            <person name="Henrissat B."/>
            <person name="Kohler A."/>
            <person name="Grigoriev I.V."/>
            <person name="Martin F.M."/>
            <person name="Hacquard S."/>
        </authorList>
    </citation>
    <scope>NUCLEOTIDE SEQUENCE</scope>
    <source>
        <strain evidence="1">FSSC 5 MPI-SDFR-AT-0091</strain>
    </source>
</reference>
<comment type="caution">
    <text evidence="1">The sequence shown here is derived from an EMBL/GenBank/DDBJ whole genome shotgun (WGS) entry which is preliminary data.</text>
</comment>